<keyword evidence="6 9" id="KW-0804">Transcription</keyword>
<dbReference type="EMBL" id="CAJGYO010000006">
    <property type="protein sequence ID" value="CAD6240719.1"/>
    <property type="molecule type" value="Genomic_DNA"/>
</dbReference>
<evidence type="ECO:0000256" key="7">
    <source>
        <dbReference type="ARBA" id="ARBA00023242"/>
    </source>
</evidence>
<organism evidence="13 14">
    <name type="scientific">Miscanthus lutarioriparius</name>
    <dbReference type="NCBI Taxonomy" id="422564"/>
    <lineage>
        <taxon>Eukaryota</taxon>
        <taxon>Viridiplantae</taxon>
        <taxon>Streptophyta</taxon>
        <taxon>Embryophyta</taxon>
        <taxon>Tracheophyta</taxon>
        <taxon>Spermatophyta</taxon>
        <taxon>Magnoliopsida</taxon>
        <taxon>Liliopsida</taxon>
        <taxon>Poales</taxon>
        <taxon>Poaceae</taxon>
        <taxon>PACMAD clade</taxon>
        <taxon>Panicoideae</taxon>
        <taxon>Andropogonodae</taxon>
        <taxon>Andropogoneae</taxon>
        <taxon>Saccharinae</taxon>
        <taxon>Miscanthus</taxon>
    </lineage>
</organism>
<keyword evidence="4 9" id="KW-0805">Transcription regulation</keyword>
<dbReference type="InterPro" id="IPR053793">
    <property type="entry name" value="PB1-like"/>
</dbReference>
<feature type="domain" description="TF-B3" evidence="11">
    <location>
        <begin position="118"/>
        <end position="220"/>
    </location>
</feature>
<dbReference type="Gene3D" id="2.30.30.1040">
    <property type="match status" value="1"/>
</dbReference>
<proteinExistence type="inferred from homology"/>
<evidence type="ECO:0000256" key="4">
    <source>
        <dbReference type="ARBA" id="ARBA00023015"/>
    </source>
</evidence>
<evidence type="ECO:0000256" key="10">
    <source>
        <dbReference type="SAM" id="MobiDB-lite"/>
    </source>
</evidence>
<dbReference type="Pfam" id="PF02362">
    <property type="entry name" value="B3"/>
    <property type="match status" value="1"/>
</dbReference>
<evidence type="ECO:0000256" key="3">
    <source>
        <dbReference type="ARBA" id="ARBA00007853"/>
    </source>
</evidence>
<gene>
    <name evidence="13" type="ORF">NCGR_LOCUS27237</name>
</gene>
<feature type="domain" description="PB1" evidence="12">
    <location>
        <begin position="528"/>
        <end position="608"/>
    </location>
</feature>
<evidence type="ECO:0000313" key="13">
    <source>
        <dbReference type="EMBL" id="CAD6240719.1"/>
    </source>
</evidence>
<dbReference type="GO" id="GO:0009734">
    <property type="term" value="P:auxin-activated signaling pathway"/>
    <property type="evidence" value="ECO:0007669"/>
    <property type="project" value="UniProtKB-KW"/>
</dbReference>
<dbReference type="OrthoDB" id="1050118at2759"/>
<evidence type="ECO:0000256" key="9">
    <source>
        <dbReference type="RuleBase" id="RU004561"/>
    </source>
</evidence>
<dbReference type="SUPFAM" id="SSF101936">
    <property type="entry name" value="DNA-binding pseudobarrel domain"/>
    <property type="match status" value="1"/>
</dbReference>
<comment type="similarity">
    <text evidence="3 9">Belongs to the ARF family.</text>
</comment>
<keyword evidence="5 9" id="KW-0238">DNA-binding</keyword>
<evidence type="ECO:0000256" key="1">
    <source>
        <dbReference type="ARBA" id="ARBA00003182"/>
    </source>
</evidence>
<dbReference type="CDD" id="cd10017">
    <property type="entry name" value="B3_DNA"/>
    <property type="match status" value="1"/>
</dbReference>
<dbReference type="InterPro" id="IPR044835">
    <property type="entry name" value="ARF_plant"/>
</dbReference>
<accession>A0A811PAU2</accession>
<evidence type="ECO:0000256" key="2">
    <source>
        <dbReference type="ARBA" id="ARBA00004123"/>
    </source>
</evidence>
<dbReference type="Gene3D" id="2.40.330.10">
    <property type="entry name" value="DNA-binding pseudobarrel domain"/>
    <property type="match status" value="1"/>
</dbReference>
<dbReference type="PROSITE" id="PS51745">
    <property type="entry name" value="PB1"/>
    <property type="match status" value="1"/>
</dbReference>
<comment type="subcellular location">
    <subcellularLocation>
        <location evidence="2 9">Nucleus</location>
    </subcellularLocation>
</comment>
<evidence type="ECO:0000256" key="8">
    <source>
        <dbReference type="ARBA" id="ARBA00023294"/>
    </source>
</evidence>
<comment type="caution">
    <text evidence="13">The sequence shown here is derived from an EMBL/GenBank/DDBJ whole genome shotgun (WGS) entry which is preliminary data.</text>
</comment>
<dbReference type="FunFam" id="2.40.330.10:FF:000001">
    <property type="entry name" value="Auxin response factor"/>
    <property type="match status" value="1"/>
</dbReference>
<dbReference type="InterPro" id="IPR033389">
    <property type="entry name" value="AUX/IAA_dom"/>
</dbReference>
<dbReference type="PANTHER" id="PTHR31384:SF1">
    <property type="entry name" value="AUXIN RESPONSE FACTOR 9"/>
    <property type="match status" value="1"/>
</dbReference>
<dbReference type="InterPro" id="IPR015300">
    <property type="entry name" value="DNA-bd_pseudobarrel_sf"/>
</dbReference>
<dbReference type="InterPro" id="IPR010525">
    <property type="entry name" value="ARF_dom"/>
</dbReference>
<comment type="subunit">
    <text evidence="9">Homodimers and heterodimers.</text>
</comment>
<dbReference type="Proteomes" id="UP000604825">
    <property type="component" value="Unassembled WGS sequence"/>
</dbReference>
<keyword evidence="14" id="KW-1185">Reference proteome</keyword>
<evidence type="ECO:0000259" key="11">
    <source>
        <dbReference type="PROSITE" id="PS50863"/>
    </source>
</evidence>
<dbReference type="PANTHER" id="PTHR31384">
    <property type="entry name" value="AUXIN RESPONSE FACTOR 4-RELATED"/>
    <property type="match status" value="1"/>
</dbReference>
<dbReference type="GO" id="GO:0005634">
    <property type="term" value="C:nucleus"/>
    <property type="evidence" value="ECO:0007669"/>
    <property type="project" value="UniProtKB-SubCell"/>
</dbReference>
<evidence type="ECO:0000256" key="5">
    <source>
        <dbReference type="ARBA" id="ARBA00023125"/>
    </source>
</evidence>
<dbReference type="Pfam" id="PF02309">
    <property type="entry name" value="AUX_IAA"/>
    <property type="match status" value="1"/>
</dbReference>
<dbReference type="GO" id="GO:0006355">
    <property type="term" value="P:regulation of DNA-templated transcription"/>
    <property type="evidence" value="ECO:0007669"/>
    <property type="project" value="InterPro"/>
</dbReference>
<feature type="region of interest" description="Disordered" evidence="10">
    <location>
        <begin position="475"/>
        <end position="496"/>
    </location>
</feature>
<dbReference type="GO" id="GO:0003677">
    <property type="term" value="F:DNA binding"/>
    <property type="evidence" value="ECO:0007669"/>
    <property type="project" value="UniProtKB-KW"/>
</dbReference>
<evidence type="ECO:0000259" key="12">
    <source>
        <dbReference type="PROSITE" id="PS51745"/>
    </source>
</evidence>
<dbReference type="AlphaFoldDB" id="A0A811PAU2"/>
<sequence length="628" mass="69798">MAQGAGRDPELFAELWRACAGPLVELPQTDERVFYFLQGHLEQLQDPTDPTLLAEQIKMFQVPNKILCKVVNVELNAETETDEMYAQITLQPEPDQVDLPTLLDPPLPETSRPVVHSFCKILTPSDTSTHGGFSVLRRHANECLPPLDMSMPTPTQELITKDLHGSEWRFKHIYRGQPRRHLLTTGWSTFVTSKKLIAGDAFVYLRSETGEQRVGVRRLVQKQSTMPASVISSQSMHLGVLASASHAIKTNSIFLVYYRPRLSQSQYIVTLNKYLESSKIGFNVGMRFKMSFEGEDVPVKKFSGTVVDKGDISPQWQEPAQEFWLSGRPEQHEKTSISSNEPNCISVHQVAWTSERPGYSAMSSSICQNSAVIGSWFKDFNSSSKGASPSLPEISQKLFQVTSKDARVPPWPGLSAYQAEEPSSKLSCNTAPCSYQTEEVAPKFSIAVEEKKEPGMFRLFGVNLVNHTRRSATADKTTVGVGETSMRGAGSFEDSGQLSALSRVTKDHTHMVNESPREIQSHQSCSGRSRIKVQMHGNAVGRAVDLGNLDGYEQLMGELEGMFEIKDLGSKEEWKVTFTNDENETMEVGAVPWQEFCQVARKIVIHPIGDGSDMEACPCPGQDGKRGF</sequence>
<comment type="function">
    <text evidence="1 9">Auxin response factors (ARFs) are transcriptional factors that bind specifically to the DNA sequence 5'-TGTCTC-3' found in the auxin-responsive promoter elements (AuxREs).</text>
</comment>
<dbReference type="Gene3D" id="3.10.20.90">
    <property type="entry name" value="Phosphatidylinositol 3-kinase Catalytic Subunit, Chain A, domain 1"/>
    <property type="match status" value="1"/>
</dbReference>
<dbReference type="PROSITE" id="PS50863">
    <property type="entry name" value="B3"/>
    <property type="match status" value="1"/>
</dbReference>
<dbReference type="Pfam" id="PF06507">
    <property type="entry name" value="ARF_AD"/>
    <property type="match status" value="1"/>
</dbReference>
<evidence type="ECO:0000313" key="14">
    <source>
        <dbReference type="Proteomes" id="UP000604825"/>
    </source>
</evidence>
<dbReference type="SMART" id="SM01019">
    <property type="entry name" value="B3"/>
    <property type="match status" value="1"/>
</dbReference>
<keyword evidence="8 9" id="KW-0927">Auxin signaling pathway</keyword>
<reference evidence="13" key="1">
    <citation type="submission" date="2020-10" db="EMBL/GenBank/DDBJ databases">
        <authorList>
            <person name="Han B."/>
            <person name="Lu T."/>
            <person name="Zhao Q."/>
            <person name="Huang X."/>
            <person name="Zhao Y."/>
        </authorList>
    </citation>
    <scope>NUCLEOTIDE SEQUENCE</scope>
</reference>
<dbReference type="InterPro" id="IPR003340">
    <property type="entry name" value="B3_DNA-bd"/>
</dbReference>
<name>A0A811PAU2_9POAL</name>
<keyword evidence="7 9" id="KW-0539">Nucleus</keyword>
<evidence type="ECO:0000256" key="6">
    <source>
        <dbReference type="ARBA" id="ARBA00023163"/>
    </source>
</evidence>
<protein>
    <recommendedName>
        <fullName evidence="9">Auxin response factor</fullName>
    </recommendedName>
</protein>